<evidence type="ECO:0000313" key="3">
    <source>
        <dbReference type="Proteomes" id="UP000222542"/>
    </source>
</evidence>
<keyword evidence="1" id="KW-0812">Transmembrane</keyword>
<dbReference type="EMBL" id="AYRZ02000009">
    <property type="protein sequence ID" value="PHT72212.1"/>
    <property type="molecule type" value="Genomic_DNA"/>
</dbReference>
<dbReference type="STRING" id="4072.A0A2G2YR38"/>
<reference evidence="2 3" key="1">
    <citation type="journal article" date="2014" name="Nat. Genet.">
        <title>Genome sequence of the hot pepper provides insights into the evolution of pungency in Capsicum species.</title>
        <authorList>
            <person name="Kim S."/>
            <person name="Park M."/>
            <person name="Yeom S.I."/>
            <person name="Kim Y.M."/>
            <person name="Lee J.M."/>
            <person name="Lee H.A."/>
            <person name="Seo E."/>
            <person name="Choi J."/>
            <person name="Cheong K."/>
            <person name="Kim K.T."/>
            <person name="Jung K."/>
            <person name="Lee G.W."/>
            <person name="Oh S.K."/>
            <person name="Bae C."/>
            <person name="Kim S.B."/>
            <person name="Lee H.Y."/>
            <person name="Kim S.Y."/>
            <person name="Kim M.S."/>
            <person name="Kang B.C."/>
            <person name="Jo Y.D."/>
            <person name="Yang H.B."/>
            <person name="Jeong H.J."/>
            <person name="Kang W.H."/>
            <person name="Kwon J.K."/>
            <person name="Shin C."/>
            <person name="Lim J.Y."/>
            <person name="Park J.H."/>
            <person name="Huh J.H."/>
            <person name="Kim J.S."/>
            <person name="Kim B.D."/>
            <person name="Cohen O."/>
            <person name="Paran I."/>
            <person name="Suh M.C."/>
            <person name="Lee S.B."/>
            <person name="Kim Y.K."/>
            <person name="Shin Y."/>
            <person name="Noh S.J."/>
            <person name="Park J."/>
            <person name="Seo Y.S."/>
            <person name="Kwon S.Y."/>
            <person name="Kim H.A."/>
            <person name="Park J.M."/>
            <person name="Kim H.J."/>
            <person name="Choi S.B."/>
            <person name="Bosland P.W."/>
            <person name="Reeves G."/>
            <person name="Jo S.H."/>
            <person name="Lee B.W."/>
            <person name="Cho H.T."/>
            <person name="Choi H.S."/>
            <person name="Lee M.S."/>
            <person name="Yu Y."/>
            <person name="Do Choi Y."/>
            <person name="Park B.S."/>
            <person name="van Deynze A."/>
            <person name="Ashrafi H."/>
            <person name="Hill T."/>
            <person name="Kim W.T."/>
            <person name="Pai H.S."/>
            <person name="Ahn H.K."/>
            <person name="Yeam I."/>
            <person name="Giovannoni J.J."/>
            <person name="Rose J.K."/>
            <person name="Sorensen I."/>
            <person name="Lee S.J."/>
            <person name="Kim R.W."/>
            <person name="Choi I.Y."/>
            <person name="Choi B.S."/>
            <person name="Lim J.S."/>
            <person name="Lee Y.H."/>
            <person name="Choi D."/>
        </authorList>
    </citation>
    <scope>NUCLEOTIDE SEQUENCE [LARGE SCALE GENOMIC DNA]</scope>
    <source>
        <strain evidence="3">cv. CM334</strain>
    </source>
</reference>
<name>A0A2G2YR38_CAPAN</name>
<sequence length="214" mass="23912">MGYYSIDSGEEHSSYLECNKGYESDNKRKAQLNNKFEMKDLEVAKKILGKEIMRDREKYFLGFSTALAAAVITFSSNLPAIADLNKFEAETRGEFGISSTAQFGSADLKKIVHTNENFKRVNFTSADMRESDFNSSMFNGAYLEKAVAYKANFSGPDDVCCNSCICYIHPSDHLNVQLVHASTIMPSEYFHLLDVSIPPTPDQCFCLAKDSANL</sequence>
<keyword evidence="3" id="KW-1185">Reference proteome</keyword>
<dbReference type="InterPro" id="IPR053285">
    <property type="entry name" value="Thylakoid_lumenal_pentapeptide"/>
</dbReference>
<keyword evidence="1" id="KW-1133">Transmembrane helix</keyword>
<feature type="transmembrane region" description="Helical" evidence="1">
    <location>
        <begin position="59"/>
        <end position="78"/>
    </location>
</feature>
<organism evidence="2 3">
    <name type="scientific">Capsicum annuum</name>
    <name type="common">Capsicum pepper</name>
    <dbReference type="NCBI Taxonomy" id="4072"/>
    <lineage>
        <taxon>Eukaryota</taxon>
        <taxon>Viridiplantae</taxon>
        <taxon>Streptophyta</taxon>
        <taxon>Embryophyta</taxon>
        <taxon>Tracheophyta</taxon>
        <taxon>Spermatophyta</taxon>
        <taxon>Magnoliopsida</taxon>
        <taxon>eudicotyledons</taxon>
        <taxon>Gunneridae</taxon>
        <taxon>Pentapetalae</taxon>
        <taxon>asterids</taxon>
        <taxon>lamiids</taxon>
        <taxon>Solanales</taxon>
        <taxon>Solanaceae</taxon>
        <taxon>Solanoideae</taxon>
        <taxon>Capsiceae</taxon>
        <taxon>Capsicum</taxon>
    </lineage>
</organism>
<accession>A0A2G2YR38</accession>
<dbReference type="GO" id="GO:0009534">
    <property type="term" value="C:chloroplast thylakoid"/>
    <property type="evidence" value="ECO:0000318"/>
    <property type="project" value="GO_Central"/>
</dbReference>
<dbReference type="Proteomes" id="UP000222542">
    <property type="component" value="Unassembled WGS sequence"/>
</dbReference>
<keyword evidence="1" id="KW-0472">Membrane</keyword>
<dbReference type="PANTHER" id="PTHR47121">
    <property type="entry name" value="THYLAKOID LUMENAL PROTEIN TL20.3, CHLOROPLASTIC"/>
    <property type="match status" value="1"/>
</dbReference>
<dbReference type="InterPro" id="IPR001646">
    <property type="entry name" value="5peptide_repeat"/>
</dbReference>
<gene>
    <name evidence="2" type="ORF">T459_22997</name>
</gene>
<proteinExistence type="predicted"/>
<evidence type="ECO:0008006" key="4">
    <source>
        <dbReference type="Google" id="ProtNLM"/>
    </source>
</evidence>
<evidence type="ECO:0000313" key="2">
    <source>
        <dbReference type="EMBL" id="PHT72212.1"/>
    </source>
</evidence>
<dbReference type="SUPFAM" id="SSF141571">
    <property type="entry name" value="Pentapeptide repeat-like"/>
    <property type="match status" value="1"/>
</dbReference>
<comment type="caution">
    <text evidence="2">The sequence shown here is derived from an EMBL/GenBank/DDBJ whole genome shotgun (WGS) entry which is preliminary data.</text>
</comment>
<reference evidence="2 3" key="2">
    <citation type="journal article" date="2017" name="Genome Biol.">
        <title>New reference genome sequences of hot pepper reveal the massive evolution of plant disease-resistance genes by retroduplication.</title>
        <authorList>
            <person name="Kim S."/>
            <person name="Park J."/>
            <person name="Yeom S.I."/>
            <person name="Kim Y.M."/>
            <person name="Seo E."/>
            <person name="Kim K.T."/>
            <person name="Kim M.S."/>
            <person name="Lee J.M."/>
            <person name="Cheong K."/>
            <person name="Shin H.S."/>
            <person name="Kim S.B."/>
            <person name="Han K."/>
            <person name="Lee J."/>
            <person name="Park M."/>
            <person name="Lee H.A."/>
            <person name="Lee H.Y."/>
            <person name="Lee Y."/>
            <person name="Oh S."/>
            <person name="Lee J.H."/>
            <person name="Choi E."/>
            <person name="Choi E."/>
            <person name="Lee S.E."/>
            <person name="Jeon J."/>
            <person name="Kim H."/>
            <person name="Choi G."/>
            <person name="Song H."/>
            <person name="Lee J."/>
            <person name="Lee S.C."/>
            <person name="Kwon J.K."/>
            <person name="Lee H.Y."/>
            <person name="Koo N."/>
            <person name="Hong Y."/>
            <person name="Kim R.W."/>
            <person name="Kang W.H."/>
            <person name="Huh J.H."/>
            <person name="Kang B.C."/>
            <person name="Yang T.J."/>
            <person name="Lee Y.H."/>
            <person name="Bennetzen J.L."/>
            <person name="Choi D."/>
        </authorList>
    </citation>
    <scope>NUCLEOTIDE SEQUENCE [LARGE SCALE GENOMIC DNA]</scope>
    <source>
        <strain evidence="3">cv. CM334</strain>
    </source>
</reference>
<protein>
    <recommendedName>
        <fullName evidence="4">Thylakoid lumenal protein TL20.3, chloroplastic</fullName>
    </recommendedName>
</protein>
<evidence type="ECO:0000256" key="1">
    <source>
        <dbReference type="SAM" id="Phobius"/>
    </source>
</evidence>
<dbReference type="Gene3D" id="2.160.20.80">
    <property type="entry name" value="E3 ubiquitin-protein ligase SopA"/>
    <property type="match status" value="1"/>
</dbReference>
<dbReference type="Pfam" id="PF00805">
    <property type="entry name" value="Pentapeptide"/>
    <property type="match status" value="1"/>
</dbReference>
<dbReference type="PANTHER" id="PTHR47121:SF2">
    <property type="entry name" value="THYLAKOID LUMENAL PROTEIN TL20.3, CHLOROPLASTIC"/>
    <property type="match status" value="1"/>
</dbReference>
<dbReference type="Gramene" id="PHT72212">
    <property type="protein sequence ID" value="PHT72212"/>
    <property type="gene ID" value="T459_22997"/>
</dbReference>
<dbReference type="AlphaFoldDB" id="A0A2G2YR38"/>